<organism evidence="1 2">
    <name type="scientific">Lindgomyces ingoldianus</name>
    <dbReference type="NCBI Taxonomy" id="673940"/>
    <lineage>
        <taxon>Eukaryota</taxon>
        <taxon>Fungi</taxon>
        <taxon>Dikarya</taxon>
        <taxon>Ascomycota</taxon>
        <taxon>Pezizomycotina</taxon>
        <taxon>Dothideomycetes</taxon>
        <taxon>Pleosporomycetidae</taxon>
        <taxon>Pleosporales</taxon>
        <taxon>Lindgomycetaceae</taxon>
        <taxon>Lindgomyces</taxon>
    </lineage>
</organism>
<dbReference type="EMBL" id="MU003520">
    <property type="protein sequence ID" value="KAF2467498.1"/>
    <property type="molecule type" value="Genomic_DNA"/>
</dbReference>
<accession>A0ACB6QLP2</accession>
<reference evidence="1" key="1">
    <citation type="journal article" date="2020" name="Stud. Mycol.">
        <title>101 Dothideomycetes genomes: a test case for predicting lifestyles and emergence of pathogens.</title>
        <authorList>
            <person name="Haridas S."/>
            <person name="Albert R."/>
            <person name="Binder M."/>
            <person name="Bloem J."/>
            <person name="Labutti K."/>
            <person name="Salamov A."/>
            <person name="Andreopoulos B."/>
            <person name="Baker S."/>
            <person name="Barry K."/>
            <person name="Bills G."/>
            <person name="Bluhm B."/>
            <person name="Cannon C."/>
            <person name="Castanera R."/>
            <person name="Culley D."/>
            <person name="Daum C."/>
            <person name="Ezra D."/>
            <person name="Gonzalez J."/>
            <person name="Henrissat B."/>
            <person name="Kuo A."/>
            <person name="Liang C."/>
            <person name="Lipzen A."/>
            <person name="Lutzoni F."/>
            <person name="Magnuson J."/>
            <person name="Mondo S."/>
            <person name="Nolan M."/>
            <person name="Ohm R."/>
            <person name="Pangilinan J."/>
            <person name="Park H.-J."/>
            <person name="Ramirez L."/>
            <person name="Alfaro M."/>
            <person name="Sun H."/>
            <person name="Tritt A."/>
            <person name="Yoshinaga Y."/>
            <person name="Zwiers L.-H."/>
            <person name="Turgeon B."/>
            <person name="Goodwin S."/>
            <person name="Spatafora J."/>
            <person name="Crous P."/>
            <person name="Grigoriev I."/>
        </authorList>
    </citation>
    <scope>NUCLEOTIDE SEQUENCE</scope>
    <source>
        <strain evidence="1">ATCC 200398</strain>
    </source>
</reference>
<comment type="caution">
    <text evidence="1">The sequence shown here is derived from an EMBL/GenBank/DDBJ whole genome shotgun (WGS) entry which is preliminary data.</text>
</comment>
<evidence type="ECO:0000313" key="1">
    <source>
        <dbReference type="EMBL" id="KAF2467498.1"/>
    </source>
</evidence>
<gene>
    <name evidence="1" type="ORF">BDR25DRAFT_358614</name>
</gene>
<sequence length="695" mass="76398">MKLLQYVPKALRIYGVRTVGHAGSGELRGEYFAKRSYSYIVRHFRPRACNKETQDFAERRFPFLQYFGPKRIEQNVDRFSLGFGQSFQDLFLTRANANIKFQYGANLEVISPKSSHTLALMILKRFSFIKDKSWPNLGCDFESASKARLCTSVPGEMAYYEIKKLNSNKGLTLEFAQDAGMKWLSFDNEELMAKKLEYANDCCFDGNVIWLIDLTLVLEGMSPILVNIYDNSGPFPSSPTISYTETMIFSCSTTIPSSYFGSSRTVIPTPSTTLSGSSLNRTSTFPFCSSTTSPMGISTSLSAEFSISSLGSSVGLSMAIPSTASESSPTGSPTPTTALSRDSSTQPSRLAATSSFTLSSSASSLTEILSSITAFHVHNPSQATYPTSSSLDGIPTLITADSEFGVSSASTRASTTESNDDRLLEVSSAAPNPGSTEYRHSMYSTMHSYRFSFFHVLRKLTDESSVIFELVPSITPPPLHISLGCRLRPFLPSSYPYGALTVSSAFSSLNSAQLRLLGGCGELWIIHLKLTVPAPIPTGTQGRMVAILPKPHYVIIHLESLSASPQHHPPQPQCLWDAHRKTSLVLSIQRTGDPELPTDRALLLNLAPQIVGLRALKSSGQCLFPSVSTPNRTVLQYREFWAVRQPYGSIGMAAFGRIFDYCGKMLQAGSSDIALLQMIFSIFHRDVIRRNTIRR</sequence>
<name>A0ACB6QLP2_9PLEO</name>
<protein>
    <submittedName>
        <fullName evidence="1">Uncharacterized protein</fullName>
    </submittedName>
</protein>
<proteinExistence type="predicted"/>
<dbReference type="Proteomes" id="UP000799755">
    <property type="component" value="Unassembled WGS sequence"/>
</dbReference>
<evidence type="ECO:0000313" key="2">
    <source>
        <dbReference type="Proteomes" id="UP000799755"/>
    </source>
</evidence>
<keyword evidence="2" id="KW-1185">Reference proteome</keyword>